<reference evidence="2 3" key="1">
    <citation type="journal article" date="2020" name="Genome Biol. Evol.">
        <title>Comparative genomics of Sclerotiniaceae.</title>
        <authorList>
            <person name="Valero Jimenez C.A."/>
            <person name="Steentjes M."/>
            <person name="Scholten O.E."/>
            <person name="Van Kan J.A.L."/>
        </authorList>
    </citation>
    <scope>NUCLEOTIDE SEQUENCE [LARGE SCALE GENOMIC DNA]</scope>
    <source>
        <strain evidence="2 3">MUCL 94</strain>
    </source>
</reference>
<sequence>MSSTSVQSKAPTNLGIRKCRLTTVVRMSKKLLGRICLYIWKLLAAPLCKVGNRIISRYHKVADAEAAIRALKAQLIAQHNSFEQEHKTYKDREARLQQQLDEYKSKFLELEGKMPFLKHLARVGAAVRCRALEHAEGRRIFGEGKDKFTNIRGEVDMKVIKQGNIACHWGDIKADYSLYRLGHKHLQTYEAFFHNIYGFRLSQPLFISFTLSSKVTEALNLRGTMSFCFSFTDSTRSTSHDDLFSSLFRKVGNMVDAMNAHKNPRLFDKDLKVEDNMILMRKIVDEVSILDKRWRNSHRGIEYSF</sequence>
<evidence type="ECO:0000256" key="1">
    <source>
        <dbReference type="SAM" id="Coils"/>
    </source>
</evidence>
<dbReference type="AlphaFoldDB" id="A0A9P5LUI2"/>
<accession>A0A9P5LUI2</accession>
<organism evidence="2 3">
    <name type="scientific">Botrytis byssoidea</name>
    <dbReference type="NCBI Taxonomy" id="139641"/>
    <lineage>
        <taxon>Eukaryota</taxon>
        <taxon>Fungi</taxon>
        <taxon>Dikarya</taxon>
        <taxon>Ascomycota</taxon>
        <taxon>Pezizomycotina</taxon>
        <taxon>Leotiomycetes</taxon>
        <taxon>Helotiales</taxon>
        <taxon>Sclerotiniaceae</taxon>
        <taxon>Botrytis</taxon>
    </lineage>
</organism>
<protein>
    <submittedName>
        <fullName evidence="2">Uncharacterized protein</fullName>
    </submittedName>
</protein>
<gene>
    <name evidence="2" type="ORF">EAE97_010573</name>
</gene>
<evidence type="ECO:0000313" key="2">
    <source>
        <dbReference type="EMBL" id="KAF7924622.1"/>
    </source>
</evidence>
<feature type="coiled-coil region" evidence="1">
    <location>
        <begin position="72"/>
        <end position="113"/>
    </location>
</feature>
<dbReference type="EMBL" id="RCSW01000029">
    <property type="protein sequence ID" value="KAF7924622.1"/>
    <property type="molecule type" value="Genomic_DNA"/>
</dbReference>
<name>A0A9P5LUI2_9HELO</name>
<keyword evidence="1" id="KW-0175">Coiled coil</keyword>
<dbReference type="RefSeq" id="XP_038727949.1">
    <property type="nucleotide sequence ID" value="XM_038881088.1"/>
</dbReference>
<evidence type="ECO:0000313" key="3">
    <source>
        <dbReference type="Proteomes" id="UP000710849"/>
    </source>
</evidence>
<proteinExistence type="predicted"/>
<dbReference type="Proteomes" id="UP000710849">
    <property type="component" value="Unassembled WGS sequence"/>
</dbReference>
<keyword evidence="3" id="KW-1185">Reference proteome</keyword>
<dbReference type="GeneID" id="62154161"/>
<comment type="caution">
    <text evidence="2">The sequence shown here is derived from an EMBL/GenBank/DDBJ whole genome shotgun (WGS) entry which is preliminary data.</text>
</comment>